<evidence type="ECO:0000313" key="4">
    <source>
        <dbReference type="Proteomes" id="UP001296104"/>
    </source>
</evidence>
<name>A0AAI8Z8T3_9PEZI</name>
<protein>
    <submittedName>
        <fullName evidence="3">Uncharacterized protein</fullName>
    </submittedName>
</protein>
<proteinExistence type="predicted"/>
<dbReference type="AlphaFoldDB" id="A0AAI8Z8T3"/>
<accession>A0AAI8Z8T3</accession>
<organism evidence="3 4">
    <name type="scientific">Lecanosticta acicola</name>
    <dbReference type="NCBI Taxonomy" id="111012"/>
    <lineage>
        <taxon>Eukaryota</taxon>
        <taxon>Fungi</taxon>
        <taxon>Dikarya</taxon>
        <taxon>Ascomycota</taxon>
        <taxon>Pezizomycotina</taxon>
        <taxon>Dothideomycetes</taxon>
        <taxon>Dothideomycetidae</taxon>
        <taxon>Mycosphaerellales</taxon>
        <taxon>Mycosphaerellaceae</taxon>
        <taxon>Lecanosticta</taxon>
    </lineage>
</organism>
<gene>
    <name evidence="3" type="ORF">LECACI_7A009715</name>
</gene>
<keyword evidence="1" id="KW-0812">Transmembrane</keyword>
<evidence type="ECO:0000313" key="3">
    <source>
        <dbReference type="EMBL" id="CAK4034557.1"/>
    </source>
</evidence>
<keyword evidence="2" id="KW-0732">Signal</keyword>
<keyword evidence="1" id="KW-1133">Transmembrane helix</keyword>
<keyword evidence="4" id="KW-1185">Reference proteome</keyword>
<keyword evidence="1" id="KW-0472">Membrane</keyword>
<dbReference type="Proteomes" id="UP001296104">
    <property type="component" value="Unassembled WGS sequence"/>
</dbReference>
<dbReference type="EMBL" id="CAVMBE010000123">
    <property type="protein sequence ID" value="CAK4034557.1"/>
    <property type="molecule type" value="Genomic_DNA"/>
</dbReference>
<feature type="transmembrane region" description="Helical" evidence="1">
    <location>
        <begin position="600"/>
        <end position="627"/>
    </location>
</feature>
<evidence type="ECO:0000256" key="2">
    <source>
        <dbReference type="SAM" id="SignalP"/>
    </source>
</evidence>
<evidence type="ECO:0000256" key="1">
    <source>
        <dbReference type="SAM" id="Phobius"/>
    </source>
</evidence>
<sequence length="700" mass="76929">MLRSVVYLVAGAWTSVLARSHMRATESSRFGGLPAPAEPRANSIVSGATTAMDIYKGVWYDHATRKLVLTLSPGAAGFLTAAVVTWVNICAAATWPIFRYILYSVRRRVDTTKDVFYHQRQALLRNSTSATNAATLLIKLIYGWKSYRGRAVVRSIAYLSACVVVFALWLLCGLYAPYIYTKTGSDVLLASSPHCGLPVPPFDSLVDDGLVSQMFQIEEVASVTSSRGYVQQCYEQSNSSSAQCTTYPRRALPIKISDTVCPFGTNHDICTTINSTTVQLDTGFLDSNTDFGVNAMANDRLKYRKVASCSPFHAASFVSAFNTSGTPLAESWPPNTVLDRFYLGPLLGNDFTFQYAPYQALFPLPYYLSTQGYFPGALPLEGSWQLNKTFYGAEDADITIAYLESNSVTYPAPVYDPIFAAGIDADERVSLALNSTYNFTVYEPHYSISLIGCTEQYQICLGEDGACTPLVPMNLLLPAMSNLKGLRLAHTITAGRFSLSNIKSSISTVASIGGANALLASRTLDDLEQMARLPKDQWRREVTNWFAVGLAQIQAKMLAYATGPNDPAFYPYLNVSSAGYLHGCGNQRIHSASGQVNFDLAALIILIAVGAAFIVFGLAFESVMDWITKRRPQWRRKHAAWVVDGLFQIQKRALEAEGIKDWQFEESEVPISKEQVGLVADEGKYGHVHVSESLLNEPKR</sequence>
<feature type="chain" id="PRO_5042472277" evidence="2">
    <location>
        <begin position="19"/>
        <end position="700"/>
    </location>
</feature>
<reference evidence="3" key="1">
    <citation type="submission" date="2023-11" db="EMBL/GenBank/DDBJ databases">
        <authorList>
            <person name="Alioto T."/>
            <person name="Alioto T."/>
            <person name="Gomez Garrido J."/>
        </authorList>
    </citation>
    <scope>NUCLEOTIDE SEQUENCE</scope>
</reference>
<feature type="transmembrane region" description="Helical" evidence="1">
    <location>
        <begin position="156"/>
        <end position="180"/>
    </location>
</feature>
<feature type="signal peptide" evidence="2">
    <location>
        <begin position="1"/>
        <end position="18"/>
    </location>
</feature>
<comment type="caution">
    <text evidence="3">The sequence shown here is derived from an EMBL/GenBank/DDBJ whole genome shotgun (WGS) entry which is preliminary data.</text>
</comment>
<feature type="transmembrane region" description="Helical" evidence="1">
    <location>
        <begin position="75"/>
        <end position="98"/>
    </location>
</feature>